<dbReference type="EMBL" id="JBBXMP010000040">
    <property type="protein sequence ID" value="KAL0066014.1"/>
    <property type="molecule type" value="Genomic_DNA"/>
</dbReference>
<dbReference type="Pfam" id="PF08031">
    <property type="entry name" value="BBE"/>
    <property type="match status" value="1"/>
</dbReference>
<accession>A0ABR2ZY52</accession>
<feature type="domain" description="Berberine/berberine-like" evidence="1">
    <location>
        <begin position="98"/>
        <end position="133"/>
    </location>
</feature>
<organism evidence="2 3">
    <name type="scientific">Marasmius tenuissimus</name>
    <dbReference type="NCBI Taxonomy" id="585030"/>
    <lineage>
        <taxon>Eukaryota</taxon>
        <taxon>Fungi</taxon>
        <taxon>Dikarya</taxon>
        <taxon>Basidiomycota</taxon>
        <taxon>Agaricomycotina</taxon>
        <taxon>Agaricomycetes</taxon>
        <taxon>Agaricomycetidae</taxon>
        <taxon>Agaricales</taxon>
        <taxon>Marasmiineae</taxon>
        <taxon>Marasmiaceae</taxon>
        <taxon>Marasmius</taxon>
    </lineage>
</organism>
<dbReference type="Proteomes" id="UP001437256">
    <property type="component" value="Unassembled WGS sequence"/>
</dbReference>
<name>A0ABR2ZY52_9AGAR</name>
<keyword evidence="3" id="KW-1185">Reference proteome</keyword>
<dbReference type="Gene3D" id="3.40.462.20">
    <property type="match status" value="1"/>
</dbReference>
<dbReference type="InterPro" id="IPR012951">
    <property type="entry name" value="BBE"/>
</dbReference>
<evidence type="ECO:0000259" key="1">
    <source>
        <dbReference type="Pfam" id="PF08031"/>
    </source>
</evidence>
<dbReference type="InterPro" id="IPR016169">
    <property type="entry name" value="FAD-bd_PCMH_sub2"/>
</dbReference>
<protein>
    <recommendedName>
        <fullName evidence="1">Berberine/berberine-like domain-containing protein</fullName>
    </recommendedName>
</protein>
<comment type="caution">
    <text evidence="2">The sequence shown here is derived from an EMBL/GenBank/DDBJ whole genome shotgun (WGS) entry which is preliminary data.</text>
</comment>
<evidence type="ECO:0000313" key="3">
    <source>
        <dbReference type="Proteomes" id="UP001437256"/>
    </source>
</evidence>
<proteinExistence type="predicted"/>
<gene>
    <name evidence="2" type="ORF">AAF712_007004</name>
</gene>
<sequence>MPRSVWEDTGDFEAFTEAVRGILDDGGIAVTFAMRATREVAGDPENAVLPAWREAEQLVITAKPLQDGEPLDQVVEGQATVTNMYDAALKKVAPGSGAYLNEADSSEPDFKTAFYGANYERLLAIKDKWDPEQILYGSIALHKHDMPSTGAISTWSTLREWWDPKPPTGRILGLWVHEVALTLIRRFDFTTTPLHLFAPSNPATQKTLNASLTNSELSSFKLDSHTAPDMNDMRTKLVGTLDSGEPDFHDFDKPVYLKKSTVDLNLEAFLGRNPEVSQSFAYVDELEDHQWPRCEESRKLGQLLDDNDDHFLLVGELVGMVRERAKETYHHLKYRCAPP</sequence>
<evidence type="ECO:0000313" key="2">
    <source>
        <dbReference type="EMBL" id="KAL0066014.1"/>
    </source>
</evidence>
<reference evidence="2 3" key="1">
    <citation type="submission" date="2024-05" db="EMBL/GenBank/DDBJ databases">
        <title>A draft genome resource for the thread blight pathogen Marasmius tenuissimus strain MS-2.</title>
        <authorList>
            <person name="Yulfo-Soto G.E."/>
            <person name="Baruah I.K."/>
            <person name="Amoako-Attah I."/>
            <person name="Bukari Y."/>
            <person name="Meinhardt L.W."/>
            <person name="Bailey B.A."/>
            <person name="Cohen S.P."/>
        </authorList>
    </citation>
    <scope>NUCLEOTIDE SEQUENCE [LARGE SCALE GENOMIC DNA]</scope>
    <source>
        <strain evidence="2 3">MS-2</strain>
    </source>
</reference>
<dbReference type="Gene3D" id="3.30.465.10">
    <property type="match status" value="1"/>
</dbReference>